<dbReference type="EMBL" id="JAMDNP010000171">
    <property type="protein sequence ID" value="MCY9765093.1"/>
    <property type="molecule type" value="Genomic_DNA"/>
</dbReference>
<sequence length="58" mass="6619">MSKQWKCELCDKELPDYVPEYCCTYISIDTPCGCMAKPIEPPLCEACWDKVLNTQGRA</sequence>
<name>A0ABT4H7Y1_PAEAL</name>
<keyword evidence="2" id="KW-1185">Reference proteome</keyword>
<proteinExistence type="predicted"/>
<gene>
    <name evidence="1" type="ORF">M5X12_31855</name>
</gene>
<reference evidence="1 2" key="1">
    <citation type="submission" date="2022-05" db="EMBL/GenBank/DDBJ databases">
        <title>Genome Sequencing of Bee-Associated Microbes.</title>
        <authorList>
            <person name="Dunlap C."/>
        </authorList>
    </citation>
    <scope>NUCLEOTIDE SEQUENCE [LARGE SCALE GENOMIC DNA]</scope>
    <source>
        <strain evidence="1 2">NRRL B-04010</strain>
    </source>
</reference>
<accession>A0ABT4H7Y1</accession>
<comment type="caution">
    <text evidence="1">The sequence shown here is derived from an EMBL/GenBank/DDBJ whole genome shotgun (WGS) entry which is preliminary data.</text>
</comment>
<evidence type="ECO:0000313" key="1">
    <source>
        <dbReference type="EMBL" id="MCY9765093.1"/>
    </source>
</evidence>
<dbReference type="RefSeq" id="WP_268600923.1">
    <property type="nucleotide sequence ID" value="NZ_JAMDNP010000171.1"/>
</dbReference>
<evidence type="ECO:0000313" key="2">
    <source>
        <dbReference type="Proteomes" id="UP001527181"/>
    </source>
</evidence>
<organism evidence="1 2">
    <name type="scientific">Paenibacillus alvei</name>
    <name type="common">Bacillus alvei</name>
    <dbReference type="NCBI Taxonomy" id="44250"/>
    <lineage>
        <taxon>Bacteria</taxon>
        <taxon>Bacillati</taxon>
        <taxon>Bacillota</taxon>
        <taxon>Bacilli</taxon>
        <taxon>Bacillales</taxon>
        <taxon>Paenibacillaceae</taxon>
        <taxon>Paenibacillus</taxon>
    </lineage>
</organism>
<protein>
    <recommendedName>
        <fullName evidence="3">Cysteine-rich CWC</fullName>
    </recommendedName>
</protein>
<evidence type="ECO:0008006" key="3">
    <source>
        <dbReference type="Google" id="ProtNLM"/>
    </source>
</evidence>
<dbReference type="Proteomes" id="UP001527181">
    <property type="component" value="Unassembled WGS sequence"/>
</dbReference>